<feature type="transmembrane region" description="Helical" evidence="5">
    <location>
        <begin position="67"/>
        <end position="86"/>
    </location>
</feature>
<evidence type="ECO:0000256" key="3">
    <source>
        <dbReference type="ARBA" id="ARBA00022691"/>
    </source>
</evidence>
<keyword evidence="3" id="KW-0949">S-adenosyl-L-methionine</keyword>
<dbReference type="InterPro" id="IPR051654">
    <property type="entry name" value="Meroterpenoid_MTases"/>
</dbReference>
<keyword evidence="7" id="KW-1185">Reference proteome</keyword>
<reference evidence="6" key="1">
    <citation type="journal article" date="2018" name="Genome Biol. Evol.">
        <title>Genomics and development of Lentinus tigrinus, a white-rot wood-decaying mushroom with dimorphic fruiting bodies.</title>
        <authorList>
            <person name="Wu B."/>
            <person name="Xu Z."/>
            <person name="Knudson A."/>
            <person name="Carlson A."/>
            <person name="Chen N."/>
            <person name="Kovaka S."/>
            <person name="LaButti K."/>
            <person name="Lipzen A."/>
            <person name="Pennachio C."/>
            <person name="Riley R."/>
            <person name="Schakwitz W."/>
            <person name="Umezawa K."/>
            <person name="Ohm R.A."/>
            <person name="Grigoriev I.V."/>
            <person name="Nagy L.G."/>
            <person name="Gibbons J."/>
            <person name="Hibbett D."/>
        </authorList>
    </citation>
    <scope>NUCLEOTIDE SEQUENCE [LARGE SCALE GENOMIC DNA]</scope>
    <source>
        <strain evidence="6">ALCF2SS1-6</strain>
    </source>
</reference>
<evidence type="ECO:0000256" key="5">
    <source>
        <dbReference type="SAM" id="Phobius"/>
    </source>
</evidence>
<dbReference type="SUPFAM" id="SSF53335">
    <property type="entry name" value="S-adenosyl-L-methionine-dependent methyltransferases"/>
    <property type="match status" value="1"/>
</dbReference>
<comment type="similarity">
    <text evidence="4">Belongs to the class I-like SAM-binding methyltransferase superfamily.</text>
</comment>
<evidence type="ECO:0000256" key="2">
    <source>
        <dbReference type="ARBA" id="ARBA00022679"/>
    </source>
</evidence>
<keyword evidence="5" id="KW-0472">Membrane</keyword>
<evidence type="ECO:0000256" key="1">
    <source>
        <dbReference type="ARBA" id="ARBA00005179"/>
    </source>
</evidence>
<evidence type="ECO:0000313" key="7">
    <source>
        <dbReference type="Proteomes" id="UP000313359"/>
    </source>
</evidence>
<organism evidence="6 7">
    <name type="scientific">Lentinus tigrinus ALCF2SS1-6</name>
    <dbReference type="NCBI Taxonomy" id="1328759"/>
    <lineage>
        <taxon>Eukaryota</taxon>
        <taxon>Fungi</taxon>
        <taxon>Dikarya</taxon>
        <taxon>Basidiomycota</taxon>
        <taxon>Agaricomycotina</taxon>
        <taxon>Agaricomycetes</taxon>
        <taxon>Polyporales</taxon>
        <taxon>Polyporaceae</taxon>
        <taxon>Lentinus</taxon>
    </lineage>
</organism>
<dbReference type="Gene3D" id="3.40.50.150">
    <property type="entry name" value="Vaccinia Virus protein VP39"/>
    <property type="match status" value="1"/>
</dbReference>
<dbReference type="PANTHER" id="PTHR35897:SF1">
    <property type="entry name" value="METHYLTRANSFERASE AUSD"/>
    <property type="match status" value="1"/>
</dbReference>
<dbReference type="OrthoDB" id="2094832at2759"/>
<dbReference type="InterPro" id="IPR029063">
    <property type="entry name" value="SAM-dependent_MTases_sf"/>
</dbReference>
<dbReference type="AlphaFoldDB" id="A0A5C2S3V0"/>
<proteinExistence type="inferred from homology"/>
<dbReference type="EMBL" id="ML122276">
    <property type="protein sequence ID" value="RPD58188.1"/>
    <property type="molecule type" value="Genomic_DNA"/>
</dbReference>
<evidence type="ECO:0000256" key="4">
    <source>
        <dbReference type="ARBA" id="ARBA00038314"/>
    </source>
</evidence>
<evidence type="ECO:0000313" key="6">
    <source>
        <dbReference type="EMBL" id="RPD58188.1"/>
    </source>
</evidence>
<keyword evidence="5" id="KW-0812">Transmembrane</keyword>
<name>A0A5C2S3V0_9APHY</name>
<keyword evidence="2" id="KW-0808">Transferase</keyword>
<gene>
    <name evidence="6" type="ORF">L227DRAFT_594402</name>
</gene>
<sequence>MSTVTEAQINLNTFGSEERDRKAYPLSEELYPLNAGTPRELAFWKSQTGIQDEEGLKKHIIKVQAEAHALFPYGCIVIFAFLYFRIPRIPGYDQLLKLGRGRPDAILLDVGCCFGTDARKAASDGWPATNIVATDLQPEFWDLGHKLFCSNNETFPATFIPGDVLDPTHLEVAPVSYDPAEVKTLAPTLSSLSSLNPLRGHVSAIHAGAFLHLFSEEQQTQVMRAFASLLSPEPGSMILGSQSGAREKGTHVVVTGRNGATVSQFAHSPESWKELVEGHIFKKGTVKVEAVLIEEQFKRHPGHGRAGTQQPAYYTLAWSVTRL</sequence>
<dbReference type="GO" id="GO:0016740">
    <property type="term" value="F:transferase activity"/>
    <property type="evidence" value="ECO:0007669"/>
    <property type="project" value="UniProtKB-KW"/>
</dbReference>
<evidence type="ECO:0008006" key="8">
    <source>
        <dbReference type="Google" id="ProtNLM"/>
    </source>
</evidence>
<keyword evidence="5" id="KW-1133">Transmembrane helix</keyword>
<dbReference type="PANTHER" id="PTHR35897">
    <property type="entry name" value="METHYLTRANSFERASE AUSD"/>
    <property type="match status" value="1"/>
</dbReference>
<dbReference type="Proteomes" id="UP000313359">
    <property type="component" value="Unassembled WGS sequence"/>
</dbReference>
<protein>
    <recommendedName>
        <fullName evidence="8">Methyltransferase domain-containing protein</fullName>
    </recommendedName>
</protein>
<dbReference type="STRING" id="1328759.A0A5C2S3V0"/>
<accession>A0A5C2S3V0</accession>
<comment type="pathway">
    <text evidence="1">Secondary metabolite biosynthesis.</text>
</comment>